<organism evidence="2 3">
    <name type="scientific">Candidatus Wolfebacteria bacterium GW2011_GWC1_43_10</name>
    <dbReference type="NCBI Taxonomy" id="1619011"/>
    <lineage>
        <taxon>Bacteria</taxon>
        <taxon>Candidatus Wolfeibacteriota</taxon>
    </lineage>
</organism>
<feature type="transmembrane region" description="Helical" evidence="1">
    <location>
        <begin position="158"/>
        <end position="178"/>
    </location>
</feature>
<comment type="caution">
    <text evidence="2">The sequence shown here is derived from an EMBL/GenBank/DDBJ whole genome shotgun (WGS) entry which is preliminary data.</text>
</comment>
<sequence length="292" mass="32809">MQELQEKNQNTQEVEVLEKGYHGFYKTVWLILLLLLIFVGWTFTHGTGEQNLGAWIIITIIPIIGYLIVFVGAGLTIRLVLDKIFKNKLNRPVLATVLIAALVTATASYFFIVKLIVPLNSESMLFYYIDLTIIGLPAILISLLALVLKINEPSFWRLYLKPAIITSFLAMLILPLAVEGLNYLFTKTLTCNLVTGKAPQISCYRAEAIETGNYRLCLEKKLDAMFEGDCVAAIAVYKKNPSLCELVKELKVYDACLHDMAIVTVDKRFCDGIKNQGLKESCLNYKPTTEEN</sequence>
<feature type="transmembrane region" description="Helical" evidence="1">
    <location>
        <begin position="55"/>
        <end position="81"/>
    </location>
</feature>
<keyword evidence="1" id="KW-1133">Transmembrane helix</keyword>
<evidence type="ECO:0000256" key="1">
    <source>
        <dbReference type="SAM" id="Phobius"/>
    </source>
</evidence>
<keyword evidence="1" id="KW-0812">Transmembrane</keyword>
<gene>
    <name evidence="2" type="ORF">UV58_C0020G0001</name>
</gene>
<name>A0A0G1C7V3_9BACT</name>
<feature type="transmembrane region" description="Helical" evidence="1">
    <location>
        <begin position="125"/>
        <end position="146"/>
    </location>
</feature>
<dbReference type="AlphaFoldDB" id="A0A0G1C7V3"/>
<proteinExistence type="predicted"/>
<accession>A0A0G1C7V3</accession>
<evidence type="ECO:0000313" key="3">
    <source>
        <dbReference type="Proteomes" id="UP000034810"/>
    </source>
</evidence>
<evidence type="ECO:0000313" key="2">
    <source>
        <dbReference type="EMBL" id="KKS81509.1"/>
    </source>
</evidence>
<reference evidence="2 3" key="1">
    <citation type="journal article" date="2015" name="Nature">
        <title>rRNA introns, odd ribosomes, and small enigmatic genomes across a large radiation of phyla.</title>
        <authorList>
            <person name="Brown C.T."/>
            <person name="Hug L.A."/>
            <person name="Thomas B.C."/>
            <person name="Sharon I."/>
            <person name="Castelle C.J."/>
            <person name="Singh A."/>
            <person name="Wilkins M.J."/>
            <person name="Williams K.H."/>
            <person name="Banfield J.F."/>
        </authorList>
    </citation>
    <scope>NUCLEOTIDE SEQUENCE [LARGE SCALE GENOMIC DNA]</scope>
</reference>
<dbReference type="Proteomes" id="UP000034810">
    <property type="component" value="Unassembled WGS sequence"/>
</dbReference>
<feature type="transmembrane region" description="Helical" evidence="1">
    <location>
        <begin position="24"/>
        <end position="43"/>
    </location>
</feature>
<feature type="transmembrane region" description="Helical" evidence="1">
    <location>
        <begin position="93"/>
        <end position="113"/>
    </location>
</feature>
<dbReference type="EMBL" id="LCFA01000020">
    <property type="protein sequence ID" value="KKS81509.1"/>
    <property type="molecule type" value="Genomic_DNA"/>
</dbReference>
<protein>
    <submittedName>
        <fullName evidence="2">Uncharacterized protein</fullName>
    </submittedName>
</protein>
<keyword evidence="1" id="KW-0472">Membrane</keyword>